<dbReference type="RefSeq" id="WP_123176003.1">
    <property type="nucleotide sequence ID" value="NZ_QWDD01000001.1"/>
</dbReference>
<proteinExistence type="predicted"/>
<dbReference type="PANTHER" id="PTHR37936">
    <property type="entry name" value="TRANSPOSASE INSC FOR INSERTION ELEMENT IS2A-RELATED"/>
    <property type="match status" value="1"/>
</dbReference>
<dbReference type="Proteomes" id="UP000268623">
    <property type="component" value="Unassembled WGS sequence"/>
</dbReference>
<keyword evidence="5" id="KW-1185">Reference proteome</keyword>
<dbReference type="EMBL" id="QWDD01000004">
    <property type="protein sequence ID" value="RNJ47977.1"/>
    <property type="molecule type" value="Genomic_DNA"/>
</dbReference>
<evidence type="ECO:0000313" key="5">
    <source>
        <dbReference type="Proteomes" id="UP000268623"/>
    </source>
</evidence>
<evidence type="ECO:0000313" key="2">
    <source>
        <dbReference type="EMBL" id="RNJ48239.1"/>
    </source>
</evidence>
<dbReference type="AlphaFoldDB" id="A0A3M9XQR1"/>
<dbReference type="EMBL" id="QWDD01000001">
    <property type="protein sequence ID" value="RNJ50364.1"/>
    <property type="molecule type" value="Genomic_DNA"/>
</dbReference>
<name>A0A3M9XQR1_9HYPH</name>
<dbReference type="InterPro" id="IPR010921">
    <property type="entry name" value="Trp_repressor/repl_initiator"/>
</dbReference>
<dbReference type="InterPro" id="IPR002514">
    <property type="entry name" value="Transposase_8"/>
</dbReference>
<protein>
    <recommendedName>
        <fullName evidence="6">Transposase</fullName>
    </recommendedName>
</protein>
<gene>
    <name evidence="3" type="ORF">D1O30_11015</name>
    <name evidence="4" type="ORF">D1O30_12950</name>
    <name evidence="2" type="ORF">D1O30_19260</name>
    <name evidence="1" type="ORF">D1O30_21335</name>
</gene>
<evidence type="ECO:0000313" key="4">
    <source>
        <dbReference type="EMBL" id="RNJ50364.1"/>
    </source>
</evidence>
<dbReference type="EMBL" id="QWDD01000002">
    <property type="protein sequence ID" value="RNJ48239.1"/>
    <property type="molecule type" value="Genomic_DNA"/>
</dbReference>
<dbReference type="PANTHER" id="PTHR37936:SF3">
    <property type="entry name" value="TRANSPOSASE INSC FOR INSERTION ELEMENT IS2A-RELATED"/>
    <property type="match status" value="1"/>
</dbReference>
<dbReference type="GO" id="GO:0006313">
    <property type="term" value="P:DNA transposition"/>
    <property type="evidence" value="ECO:0007669"/>
    <property type="project" value="InterPro"/>
</dbReference>
<accession>A0A3M9XQR1</accession>
<evidence type="ECO:0000313" key="3">
    <source>
        <dbReference type="EMBL" id="RNJ50051.1"/>
    </source>
</evidence>
<dbReference type="GO" id="GO:0004803">
    <property type="term" value="F:transposase activity"/>
    <property type="evidence" value="ECO:0007669"/>
    <property type="project" value="InterPro"/>
</dbReference>
<dbReference type="EMBL" id="QWDD01000001">
    <property type="protein sequence ID" value="RNJ50051.1"/>
    <property type="molecule type" value="Genomic_DNA"/>
</dbReference>
<evidence type="ECO:0008006" key="6">
    <source>
        <dbReference type="Google" id="ProtNLM"/>
    </source>
</evidence>
<comment type="caution">
    <text evidence="4">The sequence shown here is derived from an EMBL/GenBank/DDBJ whole genome shotgun (WGS) entry which is preliminary data.</text>
</comment>
<dbReference type="OrthoDB" id="9800877at2"/>
<sequence length="135" mass="14459">MSGHRTFHVLDALEASPARTRRTWSQAAKDLILAEANVPGVNVSAVARAHDVSVHQLFRWRREAQMRSAPSRTVAGAPSEPPLSFIEMAPASKTEPAAPISAELCEIVVAGVVLRIGPSVAAHRVVELIRAARLA</sequence>
<reference evidence="4 5" key="1">
    <citation type="submission" date="2018-08" db="EMBL/GenBank/DDBJ databases">
        <title>Genome sequence of Methylocystis hirsuta CSC1, a methanotroph able to accumulate PHAs.</title>
        <authorList>
            <person name="Bordel S."/>
            <person name="Rodriguez E."/>
            <person name="Gancedo J."/>
            <person name="Munoz R."/>
        </authorList>
    </citation>
    <scope>NUCLEOTIDE SEQUENCE [LARGE SCALE GENOMIC DNA]</scope>
    <source>
        <strain evidence="4 5">CSC1</strain>
    </source>
</reference>
<dbReference type="GO" id="GO:0043565">
    <property type="term" value="F:sequence-specific DNA binding"/>
    <property type="evidence" value="ECO:0007669"/>
    <property type="project" value="InterPro"/>
</dbReference>
<organism evidence="4 5">
    <name type="scientific">Methylocystis hirsuta</name>
    <dbReference type="NCBI Taxonomy" id="369798"/>
    <lineage>
        <taxon>Bacteria</taxon>
        <taxon>Pseudomonadati</taxon>
        <taxon>Pseudomonadota</taxon>
        <taxon>Alphaproteobacteria</taxon>
        <taxon>Hyphomicrobiales</taxon>
        <taxon>Methylocystaceae</taxon>
        <taxon>Methylocystis</taxon>
    </lineage>
</organism>
<dbReference type="Pfam" id="PF01527">
    <property type="entry name" value="HTH_Tnp_1"/>
    <property type="match status" value="1"/>
</dbReference>
<evidence type="ECO:0000313" key="1">
    <source>
        <dbReference type="EMBL" id="RNJ47977.1"/>
    </source>
</evidence>
<dbReference type="SUPFAM" id="SSF48295">
    <property type="entry name" value="TrpR-like"/>
    <property type="match status" value="1"/>
</dbReference>